<dbReference type="Gene3D" id="1.20.1260.10">
    <property type="match status" value="1"/>
</dbReference>
<dbReference type="AlphaFoldDB" id="E0SQ12"/>
<dbReference type="InterPro" id="IPR052753">
    <property type="entry name" value="Rbr2/Nigerythrin"/>
</dbReference>
<dbReference type="PANTHER" id="PTHR33746">
    <property type="entry name" value="RUBRERYTHRIN"/>
    <property type="match status" value="1"/>
</dbReference>
<dbReference type="SUPFAM" id="SSF57802">
    <property type="entry name" value="Rubredoxin-like"/>
    <property type="match status" value="1"/>
</dbReference>
<dbReference type="GO" id="GO:0005506">
    <property type="term" value="F:iron ion binding"/>
    <property type="evidence" value="ECO:0007669"/>
    <property type="project" value="InterPro"/>
</dbReference>
<dbReference type="PANTHER" id="PTHR33746:SF4">
    <property type="entry name" value="RUBRERYTHRIN"/>
    <property type="match status" value="1"/>
</dbReference>
<dbReference type="KEGG" id="iag:Igag_1340"/>
<dbReference type="CDD" id="cd01041">
    <property type="entry name" value="Rubrerythrin"/>
    <property type="match status" value="1"/>
</dbReference>
<evidence type="ECO:0000313" key="6">
    <source>
        <dbReference type="Proteomes" id="UP000001304"/>
    </source>
</evidence>
<reference evidence="5 6" key="1">
    <citation type="journal article" date="2010" name="Stand. Genomic Sci.">
        <title>Complete genome sequence of Ignisphaera aggregans type strain (AQ1.S1).</title>
        <authorList>
            <person name="Goker M."/>
            <person name="Held B."/>
            <person name="Lapidus A."/>
            <person name="Nolan M."/>
            <person name="Spring S."/>
            <person name="Yasawong M."/>
            <person name="Lucas S."/>
            <person name="Glavina Del Rio T."/>
            <person name="Tice H."/>
            <person name="Cheng J.F."/>
            <person name="Goodwin L."/>
            <person name="Tapia R."/>
            <person name="Pitluck S."/>
            <person name="Liolios K."/>
            <person name="Ivanova N."/>
            <person name="Mavromatis K."/>
            <person name="Mikhailova N."/>
            <person name="Pati A."/>
            <person name="Chen A."/>
            <person name="Palaniappan K."/>
            <person name="Brambilla E."/>
            <person name="Land M."/>
            <person name="Hauser L."/>
            <person name="Chang Y.J."/>
            <person name="Jeffries C.D."/>
            <person name="Brettin T."/>
            <person name="Detter J.C."/>
            <person name="Han C."/>
            <person name="Rohde M."/>
            <person name="Sikorski J."/>
            <person name="Woyke T."/>
            <person name="Bristow J."/>
            <person name="Eisen J.A."/>
            <person name="Markowitz V."/>
            <person name="Hugenholtz P."/>
            <person name="Kyrpides N.C."/>
            <person name="Klenk H.P."/>
        </authorList>
    </citation>
    <scope>NUCLEOTIDE SEQUENCE [LARGE SCALE GENOMIC DNA]</scope>
    <source>
        <strain evidence="6">DSM 17230 / JCM 13409 / AQ1.S1</strain>
    </source>
</reference>
<feature type="domain" description="Rubredoxin-like" evidence="3">
    <location>
        <begin position="152"/>
        <end position="186"/>
    </location>
</feature>
<accession>E0SQ12</accession>
<dbReference type="InterPro" id="IPR024934">
    <property type="entry name" value="Rubredoxin-like_dom"/>
</dbReference>
<dbReference type="SUPFAM" id="SSF47240">
    <property type="entry name" value="Ferritin-like"/>
    <property type="match status" value="1"/>
</dbReference>
<sequence>MPVPRPMTRDALLSAFAGESMAHMRYLIFAEIAEKEGFPNVARLFRAIAYAEFVHARNHYNNLRDLKTDIHVFSGTPVGPGNTSKNLELAIMGEVYEITEMYPAYIEIAKFQNEKGAEQSFTWAYKAEQIHAELYKEAKSYVDQGKDWPLKGKVWICPVCGHTYVGDEPPEKCPVCGVSKDKYIGF</sequence>
<evidence type="ECO:0000313" key="5">
    <source>
        <dbReference type="EMBL" id="ADM28143.1"/>
    </source>
</evidence>
<dbReference type="Pfam" id="PF21349">
    <property type="entry name" value="RUBY_RBDX"/>
    <property type="match status" value="1"/>
</dbReference>
<name>E0SQ12_IGNAA</name>
<dbReference type="CDD" id="cd00729">
    <property type="entry name" value="rubredoxin_SM"/>
    <property type="match status" value="1"/>
</dbReference>
<dbReference type="Pfam" id="PF02915">
    <property type="entry name" value="Rubrerythrin"/>
    <property type="match status" value="1"/>
</dbReference>
<dbReference type="InterPro" id="IPR003251">
    <property type="entry name" value="Rr_diiron-bd_dom"/>
</dbReference>
<dbReference type="Proteomes" id="UP000001304">
    <property type="component" value="Chromosome"/>
</dbReference>
<dbReference type="EMBL" id="CP002098">
    <property type="protein sequence ID" value="ADM28143.1"/>
    <property type="molecule type" value="Genomic_DNA"/>
</dbReference>
<dbReference type="GO" id="GO:0016491">
    <property type="term" value="F:oxidoreductase activity"/>
    <property type="evidence" value="ECO:0007669"/>
    <property type="project" value="InterPro"/>
</dbReference>
<proteinExistence type="predicted"/>
<dbReference type="HOGENOM" id="CLU_095256_1_0_2"/>
<dbReference type="Gene3D" id="2.20.28.10">
    <property type="match status" value="1"/>
</dbReference>
<dbReference type="PROSITE" id="PS50903">
    <property type="entry name" value="RUBREDOXIN_LIKE"/>
    <property type="match status" value="1"/>
</dbReference>
<gene>
    <name evidence="5" type="ordered locus">Igag_1340</name>
</gene>
<keyword evidence="6" id="KW-1185">Reference proteome</keyword>
<evidence type="ECO:0000259" key="3">
    <source>
        <dbReference type="PROSITE" id="PS50903"/>
    </source>
</evidence>
<keyword evidence="2" id="KW-0249">Electron transport</keyword>
<keyword evidence="1" id="KW-0813">Transport</keyword>
<dbReference type="InterPro" id="IPR009078">
    <property type="entry name" value="Ferritin-like_SF"/>
</dbReference>
<dbReference type="InterPro" id="IPR012347">
    <property type="entry name" value="Ferritin-like"/>
</dbReference>
<evidence type="ECO:0000259" key="4">
    <source>
        <dbReference type="PROSITE" id="PS50905"/>
    </source>
</evidence>
<protein>
    <submittedName>
        <fullName evidence="5">Rubrerythrin</fullName>
    </submittedName>
</protein>
<feature type="domain" description="Ferritin-like diiron" evidence="4">
    <location>
        <begin position="2"/>
        <end position="146"/>
    </location>
</feature>
<evidence type="ECO:0000256" key="2">
    <source>
        <dbReference type="ARBA" id="ARBA00022982"/>
    </source>
</evidence>
<dbReference type="InterPro" id="IPR048574">
    <property type="entry name" value="RUBY_RBDX"/>
</dbReference>
<dbReference type="InterPro" id="IPR009040">
    <property type="entry name" value="Ferritin-like_diiron"/>
</dbReference>
<organism evidence="5 6">
    <name type="scientific">Ignisphaera aggregans (strain DSM 17230 / JCM 13409 / AQ1.S1)</name>
    <dbReference type="NCBI Taxonomy" id="583356"/>
    <lineage>
        <taxon>Archaea</taxon>
        <taxon>Thermoproteota</taxon>
        <taxon>Thermoprotei</taxon>
        <taxon>Desulfurococcales</taxon>
        <taxon>Desulfurococcaceae</taxon>
        <taxon>Ignisphaera</taxon>
    </lineage>
</organism>
<dbReference type="PROSITE" id="PS50905">
    <property type="entry name" value="FERRITIN_LIKE"/>
    <property type="match status" value="1"/>
</dbReference>
<dbReference type="BioCyc" id="IAGG583356:GHAH-1323-MONOMER"/>
<dbReference type="STRING" id="583356.Igag_1340"/>
<evidence type="ECO:0000256" key="1">
    <source>
        <dbReference type="ARBA" id="ARBA00022448"/>
    </source>
</evidence>